<protein>
    <submittedName>
        <fullName evidence="1">Uncharacterized protein</fullName>
    </submittedName>
</protein>
<dbReference type="AlphaFoldDB" id="M6C416"/>
<comment type="caution">
    <text evidence="1">The sequence shown here is derived from an EMBL/GenBank/DDBJ whole genome shotgun (WGS) entry which is preliminary data.</text>
</comment>
<reference evidence="1 2" key="1">
    <citation type="submission" date="2013-01" db="EMBL/GenBank/DDBJ databases">
        <authorList>
            <person name="Harkins D.M."/>
            <person name="Durkin A.S."/>
            <person name="Brinkac L.M."/>
            <person name="Haft D.H."/>
            <person name="Selengut J.D."/>
            <person name="Sanka R."/>
            <person name="DePew J."/>
            <person name="Purushe J."/>
            <person name="Galloway R.L."/>
            <person name="Vinetz J.M."/>
            <person name="Sutton G.G."/>
            <person name="Nierman W.C."/>
            <person name="Fouts D.E."/>
        </authorList>
    </citation>
    <scope>NUCLEOTIDE SEQUENCE [LARGE SCALE GENOMIC DNA]</scope>
    <source>
        <strain evidence="1 2">Sponselee CDC</strain>
    </source>
</reference>
<name>M6C416_LEPBO</name>
<organism evidence="1 2">
    <name type="scientific">Leptospira borgpetersenii serovar Hardjo-bovis str. Sponselee</name>
    <dbReference type="NCBI Taxonomy" id="1303729"/>
    <lineage>
        <taxon>Bacteria</taxon>
        <taxon>Pseudomonadati</taxon>
        <taxon>Spirochaetota</taxon>
        <taxon>Spirochaetia</taxon>
        <taxon>Leptospirales</taxon>
        <taxon>Leptospiraceae</taxon>
        <taxon>Leptospira</taxon>
    </lineage>
</organism>
<proteinExistence type="predicted"/>
<dbReference type="EMBL" id="ANMU01000096">
    <property type="protein sequence ID" value="EMJ80955.1"/>
    <property type="molecule type" value="Genomic_DNA"/>
</dbReference>
<evidence type="ECO:0000313" key="2">
    <source>
        <dbReference type="Proteomes" id="UP000011873"/>
    </source>
</evidence>
<dbReference type="Proteomes" id="UP000011873">
    <property type="component" value="Unassembled WGS sequence"/>
</dbReference>
<accession>M6C416</accession>
<dbReference type="PATRIC" id="fig|1218567.3.peg.2425"/>
<gene>
    <name evidence="1" type="ORF">LEP1GSC016_1203</name>
</gene>
<evidence type="ECO:0000313" key="1">
    <source>
        <dbReference type="EMBL" id="EMJ80955.1"/>
    </source>
</evidence>
<sequence>MSFFLLQTPKDKNFSIQSFLDEIFKKFSNPTIRAGLKTSTEIFILNFS</sequence>